<dbReference type="InterPro" id="IPR015422">
    <property type="entry name" value="PyrdxlP-dep_Trfase_small"/>
</dbReference>
<dbReference type="Pfam" id="PF00155">
    <property type="entry name" value="Aminotran_1_2"/>
    <property type="match status" value="1"/>
</dbReference>
<keyword evidence="4" id="KW-0663">Pyridoxal phosphate</keyword>
<dbReference type="GO" id="GO:0030170">
    <property type="term" value="F:pyridoxal phosphate binding"/>
    <property type="evidence" value="ECO:0007669"/>
    <property type="project" value="InterPro"/>
</dbReference>
<dbReference type="GO" id="GO:0008483">
    <property type="term" value="F:transaminase activity"/>
    <property type="evidence" value="ECO:0007669"/>
    <property type="project" value="UniProtKB-KW"/>
</dbReference>
<dbReference type="InterPro" id="IPR015424">
    <property type="entry name" value="PyrdxlP-dep_Trfase"/>
</dbReference>
<dbReference type="RefSeq" id="WP_207857230.1">
    <property type="nucleotide sequence ID" value="NZ_JAFREP010000003.1"/>
</dbReference>
<name>A0A8J7QBC9_9BACT</name>
<sequence>METELTRIDRDALNQALLDPQLAVMNFLNEVKLRYPEAISFSAGRPAEDFFDVPATLAAVNRFVSDEAAARNCTPDAVYRDLGQYGRTNGMIGHHLAKHLAKDEQIHVDPEHIVVTNGCQEAMALVLITLLRGPDDVLLTADPTYIGITGLAALLGITVAPVRCGEDGLDLDDLAATTRRLRAQGKQPRAVYVIPDYNNPLGSEMTHRRRRDLLACSETLDLLILEDNPYGMFCYDGEPLPTLKSMDRQHRVIYLGTFSKTLFPSLRIGYLVSDAMVSSRAGTALCLTQNLSMVKSLTSVNTSPLNQAMVAGVLLECDHALRDRVAPARDFYRTNRDCMLAALAQHIPAHDSLREQVQWNQPRGGFFMRMTLPFPCDESWLQACAAEAGVIVVPMAYFALAPGHENQIRLSFCSNTPDEIERGIAALVAFIRATLD</sequence>
<evidence type="ECO:0000313" key="7">
    <source>
        <dbReference type="Proteomes" id="UP000664417"/>
    </source>
</evidence>
<dbReference type="PANTHER" id="PTHR42790:SF19">
    <property type="entry name" value="KYNURENINE_ALPHA-AMINOADIPATE AMINOTRANSFERASE, MITOCHONDRIAL"/>
    <property type="match status" value="1"/>
</dbReference>
<keyword evidence="3" id="KW-0808">Transferase</keyword>
<dbReference type="EMBL" id="JAFREP010000003">
    <property type="protein sequence ID" value="MBO1317786.1"/>
    <property type="molecule type" value="Genomic_DNA"/>
</dbReference>
<dbReference type="SUPFAM" id="SSF53383">
    <property type="entry name" value="PLP-dependent transferases"/>
    <property type="match status" value="1"/>
</dbReference>
<reference evidence="6" key="1">
    <citation type="submission" date="2021-03" db="EMBL/GenBank/DDBJ databases">
        <authorList>
            <person name="Wang G."/>
        </authorList>
    </citation>
    <scope>NUCLEOTIDE SEQUENCE</scope>
    <source>
        <strain evidence="6">KCTC 12899</strain>
    </source>
</reference>
<dbReference type="GO" id="GO:1901605">
    <property type="term" value="P:alpha-amino acid metabolic process"/>
    <property type="evidence" value="ECO:0007669"/>
    <property type="project" value="TreeGrafter"/>
</dbReference>
<comment type="caution">
    <text evidence="6">The sequence shown here is derived from an EMBL/GenBank/DDBJ whole genome shotgun (WGS) entry which is preliminary data.</text>
</comment>
<dbReference type="InterPro" id="IPR015421">
    <property type="entry name" value="PyrdxlP-dep_Trfase_major"/>
</dbReference>
<dbReference type="PANTHER" id="PTHR42790">
    <property type="entry name" value="AMINOTRANSFERASE"/>
    <property type="match status" value="1"/>
</dbReference>
<dbReference type="CDD" id="cd00609">
    <property type="entry name" value="AAT_like"/>
    <property type="match status" value="1"/>
</dbReference>
<comment type="cofactor">
    <cofactor evidence="1">
        <name>pyridoxal 5'-phosphate</name>
        <dbReference type="ChEBI" id="CHEBI:597326"/>
    </cofactor>
</comment>
<feature type="domain" description="Aminotransferase class I/classII large" evidence="5">
    <location>
        <begin position="94"/>
        <end position="427"/>
    </location>
</feature>
<dbReference type="Gene3D" id="3.90.1150.10">
    <property type="entry name" value="Aspartate Aminotransferase, domain 1"/>
    <property type="match status" value="1"/>
</dbReference>
<dbReference type="Gene3D" id="3.40.640.10">
    <property type="entry name" value="Type I PLP-dependent aspartate aminotransferase-like (Major domain)"/>
    <property type="match status" value="1"/>
</dbReference>
<keyword evidence="7" id="KW-1185">Reference proteome</keyword>
<evidence type="ECO:0000259" key="5">
    <source>
        <dbReference type="Pfam" id="PF00155"/>
    </source>
</evidence>
<accession>A0A8J7QBC9</accession>
<gene>
    <name evidence="6" type="ORF">J3U88_04880</name>
</gene>
<evidence type="ECO:0000256" key="2">
    <source>
        <dbReference type="ARBA" id="ARBA00022576"/>
    </source>
</evidence>
<evidence type="ECO:0000256" key="3">
    <source>
        <dbReference type="ARBA" id="ARBA00022679"/>
    </source>
</evidence>
<evidence type="ECO:0000256" key="1">
    <source>
        <dbReference type="ARBA" id="ARBA00001933"/>
    </source>
</evidence>
<protein>
    <submittedName>
        <fullName evidence="6">PLP-dependent aminotransferase family protein</fullName>
    </submittedName>
</protein>
<proteinExistence type="predicted"/>
<dbReference type="Proteomes" id="UP000664417">
    <property type="component" value="Unassembled WGS sequence"/>
</dbReference>
<organism evidence="6 7">
    <name type="scientific">Acanthopleuribacter pedis</name>
    <dbReference type="NCBI Taxonomy" id="442870"/>
    <lineage>
        <taxon>Bacteria</taxon>
        <taxon>Pseudomonadati</taxon>
        <taxon>Acidobacteriota</taxon>
        <taxon>Holophagae</taxon>
        <taxon>Acanthopleuribacterales</taxon>
        <taxon>Acanthopleuribacteraceae</taxon>
        <taxon>Acanthopleuribacter</taxon>
    </lineage>
</organism>
<keyword evidence="2 6" id="KW-0032">Aminotransferase</keyword>
<evidence type="ECO:0000313" key="6">
    <source>
        <dbReference type="EMBL" id="MBO1317786.1"/>
    </source>
</evidence>
<dbReference type="AlphaFoldDB" id="A0A8J7QBC9"/>
<evidence type="ECO:0000256" key="4">
    <source>
        <dbReference type="ARBA" id="ARBA00022898"/>
    </source>
</evidence>
<dbReference type="InterPro" id="IPR050859">
    <property type="entry name" value="Class-I_PLP-dep_aminotransf"/>
</dbReference>
<dbReference type="InterPro" id="IPR004839">
    <property type="entry name" value="Aminotransferase_I/II_large"/>
</dbReference>